<dbReference type="GO" id="GO:0070004">
    <property type="term" value="F:cysteine-type exopeptidase activity"/>
    <property type="evidence" value="ECO:0007669"/>
    <property type="project" value="InterPro"/>
</dbReference>
<keyword evidence="5 6" id="KW-0224">Dipeptidase</keyword>
<dbReference type="NCBIfam" id="NF033678">
    <property type="entry name" value="C69_fam_dipept"/>
    <property type="match status" value="1"/>
</dbReference>
<comment type="similarity">
    <text evidence="2 6">Belongs to the peptidase C69 family.</text>
</comment>
<dbReference type="GO" id="GO:0016805">
    <property type="term" value="F:dipeptidase activity"/>
    <property type="evidence" value="ECO:0007669"/>
    <property type="project" value="UniProtKB-KW"/>
</dbReference>
<dbReference type="PANTHER" id="PTHR12994:SF17">
    <property type="entry name" value="LD30995P"/>
    <property type="match status" value="1"/>
</dbReference>
<dbReference type="InterPro" id="IPR047804">
    <property type="entry name" value="C69_dipept_A-like"/>
</dbReference>
<dbReference type="EC" id="3.4.-.-" evidence="6"/>
<dbReference type="AlphaFoldDB" id="A0A0R2G8S3"/>
<reference evidence="9 10" key="1">
    <citation type="journal article" date="2015" name="Genome Announc.">
        <title>Expanding the biotechnology potential of lactobacilli through comparative genomics of 213 strains and associated genera.</title>
        <authorList>
            <person name="Sun Z."/>
            <person name="Harris H.M."/>
            <person name="McCann A."/>
            <person name="Guo C."/>
            <person name="Argimon S."/>
            <person name="Zhang W."/>
            <person name="Yang X."/>
            <person name="Jeffery I.B."/>
            <person name="Cooney J.C."/>
            <person name="Kagawa T.F."/>
            <person name="Liu W."/>
            <person name="Song Y."/>
            <person name="Salvetti E."/>
            <person name="Wrobel A."/>
            <person name="Rasinkangas P."/>
            <person name="Parkhill J."/>
            <person name="Rea M.C."/>
            <person name="O'Sullivan O."/>
            <person name="Ritari J."/>
            <person name="Douillard F.P."/>
            <person name="Paul Ross R."/>
            <person name="Yang R."/>
            <person name="Briner A.E."/>
            <person name="Felis G.E."/>
            <person name="de Vos W.M."/>
            <person name="Barrangou R."/>
            <person name="Klaenhammer T.R."/>
            <person name="Caufield P.W."/>
            <person name="Cui Y."/>
            <person name="Zhang H."/>
            <person name="O'Toole P.W."/>
        </authorList>
    </citation>
    <scope>NUCLEOTIDE SEQUENCE [LARGE SCALE GENOMIC DNA]</scope>
    <source>
        <strain evidence="7 10">ATCC BAA-66</strain>
        <strain evidence="8 9">DSM 13344</strain>
    </source>
</reference>
<dbReference type="Gene3D" id="3.60.60.10">
    <property type="entry name" value="Penicillin V Acylase, Chain A"/>
    <property type="match status" value="1"/>
</dbReference>
<evidence type="ECO:0000313" key="10">
    <source>
        <dbReference type="Proteomes" id="UP000051751"/>
    </source>
</evidence>
<dbReference type="STRING" id="81857.IV38_GL000396"/>
<organism evidence="8 9">
    <name type="scientific">Lactobacillus selangorensis</name>
    <dbReference type="NCBI Taxonomy" id="81857"/>
    <lineage>
        <taxon>Bacteria</taxon>
        <taxon>Bacillati</taxon>
        <taxon>Bacillota</taxon>
        <taxon>Bacilli</taxon>
        <taxon>Lactobacillales</taxon>
        <taxon>Lactobacillaceae</taxon>
        <taxon>Lactobacillus</taxon>
    </lineage>
</organism>
<evidence type="ECO:0000313" key="8">
    <source>
        <dbReference type="EMBL" id="KRN33959.1"/>
    </source>
</evidence>
<name>A0A0R2G8S3_9LACO</name>
<dbReference type="Proteomes" id="UP000051751">
    <property type="component" value="Unassembled WGS sequence"/>
</dbReference>
<evidence type="ECO:0000313" key="7">
    <source>
        <dbReference type="EMBL" id="KRN29511.1"/>
    </source>
</evidence>
<evidence type="ECO:0000256" key="1">
    <source>
        <dbReference type="ARBA" id="ARBA00001670"/>
    </source>
</evidence>
<dbReference type="Proteomes" id="UP000051645">
    <property type="component" value="Unassembled WGS sequence"/>
</dbReference>
<protein>
    <recommendedName>
        <fullName evidence="6">Dipeptidase</fullName>
        <ecNumber evidence="6">3.4.-.-</ecNumber>
    </recommendedName>
</protein>
<dbReference type="GO" id="GO:0006508">
    <property type="term" value="P:proteolysis"/>
    <property type="evidence" value="ECO:0007669"/>
    <property type="project" value="UniProtKB-KW"/>
</dbReference>
<comment type="catalytic activity">
    <reaction evidence="1">
        <text>an L-aminoacyl-L-amino acid + H2O = 2 an L-alpha-amino acid</text>
        <dbReference type="Rhea" id="RHEA:48940"/>
        <dbReference type="ChEBI" id="CHEBI:15377"/>
        <dbReference type="ChEBI" id="CHEBI:59869"/>
        <dbReference type="ChEBI" id="CHEBI:77460"/>
        <dbReference type="EC" id="3.4.13.19"/>
    </reaction>
</comment>
<proteinExistence type="inferred from homology"/>
<evidence type="ECO:0000256" key="3">
    <source>
        <dbReference type="ARBA" id="ARBA00022670"/>
    </source>
</evidence>
<dbReference type="EMBL" id="JQAT01000001">
    <property type="protein sequence ID" value="KRN29511.1"/>
    <property type="molecule type" value="Genomic_DNA"/>
</dbReference>
<dbReference type="RefSeq" id="WP_057768568.1">
    <property type="nucleotide sequence ID" value="NZ_JQAT01000001.1"/>
</dbReference>
<dbReference type="PANTHER" id="PTHR12994">
    <property type="entry name" value="SECERNIN"/>
    <property type="match status" value="1"/>
</dbReference>
<keyword evidence="9" id="KW-1185">Reference proteome</keyword>
<dbReference type="OrthoDB" id="9764088at2"/>
<evidence type="ECO:0000256" key="2">
    <source>
        <dbReference type="ARBA" id="ARBA00007225"/>
    </source>
</evidence>
<keyword evidence="3 6" id="KW-0645">Protease</keyword>
<evidence type="ECO:0000313" key="9">
    <source>
        <dbReference type="Proteomes" id="UP000051645"/>
    </source>
</evidence>
<gene>
    <name evidence="7" type="ORF">IV38_GL000396</name>
    <name evidence="8" type="ORF">IV40_GL000272</name>
</gene>
<evidence type="ECO:0000256" key="4">
    <source>
        <dbReference type="ARBA" id="ARBA00022801"/>
    </source>
</evidence>
<sequence length="478" mass="52727">MSNSIYQSLSACTSVLVGKNATMDGSLMIARNEDAKAAWPKHFVVHAHQVADEAPIFTSKDTGFKLELPKENLKYTATPEWTDKYGVFEEDGFNELGVAMSATESAYANSRVLGYDPLVEHGIGEEAMVTVVLPYVDSARAGIQRLGELVVQYGTSESNGILFADQNEAWYMETGSGHHWVAQRIPDDSYAVVANQLAIQEIDFDDAANFMFDNSIRDFAANHHLWQAGTPFNFRQIFGTHDQSDAIYNTPRVWYGQKYLTPSVVQEPQSQDLPFLRQADRPIQLEDVTSILASHFQGTPYDPVGHGSESQKHAFRPISLAKTQESHVLQIRPHMPAAVADLQWLAMGVAAESSYVPFYGGITDTPANYKVGQLPYSPDSAYWLYKHVSILVDAHYPQFSTKLEDVQKAVHSQMLALIAKTDQAALAEDDLAKRAALLTQAGKEAAQTAGKAYQDLAAQLITAATDYSPLNFHTDANL</sequence>
<comment type="caution">
    <text evidence="8">The sequence shown here is derived from an EMBL/GenBank/DDBJ whole genome shotgun (WGS) entry which is preliminary data.</text>
</comment>
<evidence type="ECO:0000256" key="5">
    <source>
        <dbReference type="ARBA" id="ARBA00022997"/>
    </source>
</evidence>
<accession>A0A0R2G8S3</accession>
<dbReference type="InterPro" id="IPR005322">
    <property type="entry name" value="Peptidase_C69"/>
</dbReference>
<keyword evidence="4 6" id="KW-0378">Hydrolase</keyword>
<dbReference type="EMBL" id="JQAZ01000001">
    <property type="protein sequence ID" value="KRN33959.1"/>
    <property type="molecule type" value="Genomic_DNA"/>
</dbReference>
<evidence type="ECO:0000256" key="6">
    <source>
        <dbReference type="RuleBase" id="RU364089"/>
    </source>
</evidence>
<dbReference type="Pfam" id="PF03577">
    <property type="entry name" value="Peptidase_C69"/>
    <property type="match status" value="1"/>
</dbReference>
<dbReference type="PATRIC" id="fig|81857.3.peg.401"/>